<dbReference type="WBParaSite" id="ES5_v2.g9449.t1">
    <property type="protein sequence ID" value="ES5_v2.g9449.t1"/>
    <property type="gene ID" value="ES5_v2.g9449"/>
</dbReference>
<sequence length="606" mass="65503">MKSALFFVPLLLLLSTYNFVAGITVLHHFPQHKFASACQETSGVNYTTGCSVDLTVAIDMSSAMGNTANIATLTNSILSNFLPSFNFNETNTAGIAFGANTVGVSDYFNNYASICNWIHSSEEEAIQVGLADANLSAVFQDYEISLLHSGRNYKKVIALFTAISDPKEILTAKVFTDTLRSYGVYIIVGALAQPDASLLYQLGDYVFYSPDYTIPSFNVTSEICQFGGVTIYPPGSTPANPTDSGPTDPRSNGIGTQCSTNFSNAWLDVVLVVDVSAAMGKEDLQALAVATAGYMGRFNIAQTGPHTTRAAIITYASDVTVRYSLLDVTNKRELLLEFGKLAKYSNPSDTGVNVQAALKIAYSLLQNQTSYRAKAIILTAAAYDKIGYVGADQTATTIKENGIKIFTVNFDTAGGVDNTQLAALASPGYSYIAQSDDIYNLIPHGLTQVNCFCPVGSLQFSVYDAISKNLTTYADCVWGVAVESLPSIVSLFGCDPGVMASVTSQQKLDFITDNIIPYALNGKKEFSVGGHKSGNQWMWYGYNNDEFSLGNFPSLIINSPDDQYTYFKKCPGFCFNFQSGGDVPRPYLCESRACDADFVCDQTPLK</sequence>
<proteinExistence type="predicted"/>
<dbReference type="Proteomes" id="UP000887579">
    <property type="component" value="Unplaced"/>
</dbReference>
<accession>A0AC34GX57</accession>
<evidence type="ECO:0000313" key="1">
    <source>
        <dbReference type="Proteomes" id="UP000887579"/>
    </source>
</evidence>
<evidence type="ECO:0000313" key="2">
    <source>
        <dbReference type="WBParaSite" id="ES5_v2.g9449.t1"/>
    </source>
</evidence>
<reference evidence="2" key="1">
    <citation type="submission" date="2022-11" db="UniProtKB">
        <authorList>
            <consortium name="WormBaseParasite"/>
        </authorList>
    </citation>
    <scope>IDENTIFICATION</scope>
</reference>
<name>A0AC34GX57_9BILA</name>
<protein>
    <submittedName>
        <fullName evidence="2">VWFA domain-containing protein</fullName>
    </submittedName>
</protein>
<organism evidence="1 2">
    <name type="scientific">Panagrolaimus sp. ES5</name>
    <dbReference type="NCBI Taxonomy" id="591445"/>
    <lineage>
        <taxon>Eukaryota</taxon>
        <taxon>Metazoa</taxon>
        <taxon>Ecdysozoa</taxon>
        <taxon>Nematoda</taxon>
        <taxon>Chromadorea</taxon>
        <taxon>Rhabditida</taxon>
        <taxon>Tylenchina</taxon>
        <taxon>Panagrolaimomorpha</taxon>
        <taxon>Panagrolaimoidea</taxon>
        <taxon>Panagrolaimidae</taxon>
        <taxon>Panagrolaimus</taxon>
    </lineage>
</organism>